<dbReference type="Gene3D" id="1.10.8.10">
    <property type="entry name" value="DNA helicase RuvA subunit, C-terminal domain"/>
    <property type="match status" value="1"/>
</dbReference>
<gene>
    <name evidence="3" type="ORF">GOP47_0009889</name>
</gene>
<accession>A0A9D4UYA7</accession>
<sequence>MSPSKKGPRDCKTSARQAASSGLGANAYNPSSGTFHTLETLNPDSEAGYLNGRFKSIDETDDTASSHGGADMDSMSNNGSCSGESEDQLHSGAKDKAPLGKSGTVGGADKRDKTRGKNERKHQRQKERRAKEMREKCNGYLMSRKLEGLAQKLVAMGFSHERATMALIVNSGHVEQSIAWLLEGAEGQVQEDWSLSGSLKIDITEELGKLLEIEKSHKYSRLDIERAIISCEGDLEKALESLRARNITADIEEECKIESRIMGAERPASLPALFDSPQPRGNATVQPFHQTGKVRVAVPSFEGRPAVDPCVSIEGRPKNSIRTQLSNSQSLGSGVERRLIPQSVPVPRVPYMPSSYTPISSAETGLVFGFGAPDPRLLFAGSIEDPFRSAPVKESSHTEHFQSPLQLKSQPIVATKNNPKTSPSFSPSSWTSSKGLTEVGSPSSVLHVHDDVRMKGLASIQHAPEGSEMGPGDLADRISLLSPIRGESQRSFNGVGRGLPYKIATAASSLPATTQSGSPSGISCGLFTGWGEKISQPIDWSTGGFGHCDYRNIDWSMNVTRATTSQGSSNWPNFPTHQMKTSNQWDFEGERRYKIGGRAQAGFPTDLSCSGLPGGGMEEKISLDFRNSSAHEWTTPFAGKPLFNIPQAVLSPFL</sequence>
<dbReference type="Proteomes" id="UP000886520">
    <property type="component" value="Chromosome 9"/>
</dbReference>
<organism evidence="3 4">
    <name type="scientific">Adiantum capillus-veneris</name>
    <name type="common">Maidenhair fern</name>
    <dbReference type="NCBI Taxonomy" id="13818"/>
    <lineage>
        <taxon>Eukaryota</taxon>
        <taxon>Viridiplantae</taxon>
        <taxon>Streptophyta</taxon>
        <taxon>Embryophyta</taxon>
        <taxon>Tracheophyta</taxon>
        <taxon>Polypodiopsida</taxon>
        <taxon>Polypodiidae</taxon>
        <taxon>Polypodiales</taxon>
        <taxon>Pteridineae</taxon>
        <taxon>Pteridaceae</taxon>
        <taxon>Vittarioideae</taxon>
        <taxon>Adiantum</taxon>
    </lineage>
</organism>
<feature type="compositionally biased region" description="Basic and acidic residues" evidence="1">
    <location>
        <begin position="87"/>
        <end position="98"/>
    </location>
</feature>
<evidence type="ECO:0000313" key="4">
    <source>
        <dbReference type="Proteomes" id="UP000886520"/>
    </source>
</evidence>
<dbReference type="OrthoDB" id="515654at2759"/>
<feature type="compositionally biased region" description="Polar residues" evidence="1">
    <location>
        <begin position="28"/>
        <end position="43"/>
    </location>
</feature>
<dbReference type="InterPro" id="IPR015940">
    <property type="entry name" value="UBA"/>
</dbReference>
<feature type="compositionally biased region" description="Basic residues" evidence="1">
    <location>
        <begin position="118"/>
        <end position="128"/>
    </location>
</feature>
<comment type="caution">
    <text evidence="3">The sequence shown here is derived from an EMBL/GenBank/DDBJ whole genome shotgun (WGS) entry which is preliminary data.</text>
</comment>
<dbReference type="AlphaFoldDB" id="A0A9D4UYA7"/>
<feature type="compositionally biased region" description="Basic and acidic residues" evidence="1">
    <location>
        <begin position="108"/>
        <end position="117"/>
    </location>
</feature>
<feature type="region of interest" description="Disordered" evidence="1">
    <location>
        <begin position="1"/>
        <end position="135"/>
    </location>
</feature>
<feature type="compositionally biased region" description="Low complexity" evidence="1">
    <location>
        <begin position="416"/>
        <end position="434"/>
    </location>
</feature>
<feature type="domain" description="UBA" evidence="2">
    <location>
        <begin position="132"/>
        <end position="184"/>
    </location>
</feature>
<feature type="region of interest" description="Disordered" evidence="1">
    <location>
        <begin position="389"/>
        <end position="436"/>
    </location>
</feature>
<dbReference type="EMBL" id="JABFUD020000009">
    <property type="protein sequence ID" value="KAI5075813.1"/>
    <property type="molecule type" value="Genomic_DNA"/>
</dbReference>
<evidence type="ECO:0000259" key="2">
    <source>
        <dbReference type="PROSITE" id="PS50030"/>
    </source>
</evidence>
<protein>
    <recommendedName>
        <fullName evidence="2">UBA domain-containing protein</fullName>
    </recommendedName>
</protein>
<dbReference type="PANTHER" id="PTHR35294">
    <property type="entry name" value="UBIQUITIN-ASSOCIATED/TRANSLATION ELONGATION FACTOR EF1B PROTEIN"/>
    <property type="match status" value="1"/>
</dbReference>
<dbReference type="PANTHER" id="PTHR35294:SF1">
    <property type="entry name" value="OS05G0409000 PROTEIN"/>
    <property type="match status" value="1"/>
</dbReference>
<dbReference type="InterPro" id="IPR009060">
    <property type="entry name" value="UBA-like_sf"/>
</dbReference>
<dbReference type="PROSITE" id="PS50030">
    <property type="entry name" value="UBA"/>
    <property type="match status" value="1"/>
</dbReference>
<proteinExistence type="predicted"/>
<feature type="compositionally biased region" description="Polar residues" evidence="1">
    <location>
        <begin position="74"/>
        <end position="83"/>
    </location>
</feature>
<dbReference type="SUPFAM" id="SSF46934">
    <property type="entry name" value="UBA-like"/>
    <property type="match status" value="1"/>
</dbReference>
<keyword evidence="4" id="KW-1185">Reference proteome</keyword>
<evidence type="ECO:0000313" key="3">
    <source>
        <dbReference type="EMBL" id="KAI5075813.1"/>
    </source>
</evidence>
<reference evidence="3" key="1">
    <citation type="submission" date="2021-01" db="EMBL/GenBank/DDBJ databases">
        <title>Adiantum capillus-veneris genome.</title>
        <authorList>
            <person name="Fang Y."/>
            <person name="Liao Q."/>
        </authorList>
    </citation>
    <scope>NUCLEOTIDE SEQUENCE</scope>
    <source>
        <strain evidence="3">H3</strain>
        <tissue evidence="3">Leaf</tissue>
    </source>
</reference>
<name>A0A9D4UYA7_ADICA</name>
<evidence type="ECO:0000256" key="1">
    <source>
        <dbReference type="SAM" id="MobiDB-lite"/>
    </source>
</evidence>